<dbReference type="Pfam" id="PF00743">
    <property type="entry name" value="FMO-like"/>
    <property type="match status" value="1"/>
</dbReference>
<organism evidence="8 9">
    <name type="scientific">Novosphingobium olei</name>
    <dbReference type="NCBI Taxonomy" id="2728851"/>
    <lineage>
        <taxon>Bacteria</taxon>
        <taxon>Pseudomonadati</taxon>
        <taxon>Pseudomonadota</taxon>
        <taxon>Alphaproteobacteria</taxon>
        <taxon>Sphingomonadales</taxon>
        <taxon>Sphingomonadaceae</taxon>
        <taxon>Novosphingobium</taxon>
    </lineage>
</organism>
<dbReference type="Gene3D" id="3.50.50.60">
    <property type="entry name" value="FAD/NAD(P)-binding domain"/>
    <property type="match status" value="2"/>
</dbReference>
<evidence type="ECO:0000256" key="2">
    <source>
        <dbReference type="ARBA" id="ARBA00010139"/>
    </source>
</evidence>
<evidence type="ECO:0000256" key="3">
    <source>
        <dbReference type="ARBA" id="ARBA00022630"/>
    </source>
</evidence>
<sequence>MAQADASGERAQHFDVLIVGAGISGIGSAYHLQDQCPGKTYAVLERMHTFGGTWETHKYPGVRSDSDLYTFGYRFKPWTDAPIASAQAILDYMGEVIEENGIDQHIRYGHTITGCSWSSERNLWTVTARTEDGKTHVFTATLLWMCQGYYDHETPYIPPEWTAKNLGAYKGQFIHAQLWDPNIDYTGKRIVVIGSGATAATVVPAFAEKAAQVTVVQRSPTYFFCHPNQNELADRLREIGVDEPTIHRIVRMQVMHDQAVMDKRCVEEPDVVVEELRALVRAYVGEDFQFEPHFTPKYRPWQQRLAFCPDADLFQLAAQGKVSMVTDTIDHFTETGLVVSSGEAVDGDIIVACTGFNLKVLGDIPFEVDGQKVNWGDTVTYRGMMFTGVPNMLWVFGYFRASWTLRVDMLGDFVCRMLKHMDERGARKIEVKLRPEDKDMEILPWIETENFNPNYLIRDLDKLPKRGDNEVWRHNQNYWAEKDAIPAIDLDGPEFWYDNQPAAAEVLEAAE</sequence>
<gene>
    <name evidence="8" type="ORF">HHL27_14695</name>
</gene>
<dbReference type="Proteomes" id="UP000583556">
    <property type="component" value="Unassembled WGS sequence"/>
</dbReference>
<keyword evidence="4" id="KW-0274">FAD</keyword>
<evidence type="ECO:0000256" key="6">
    <source>
        <dbReference type="ARBA" id="ARBA00023002"/>
    </source>
</evidence>
<dbReference type="EMBL" id="JABBGM010000006">
    <property type="protein sequence ID" value="NML94920.1"/>
    <property type="molecule type" value="Genomic_DNA"/>
</dbReference>
<keyword evidence="5" id="KW-0521">NADP</keyword>
<dbReference type="GO" id="GO:0004499">
    <property type="term" value="F:N,N-dimethylaniline monooxygenase activity"/>
    <property type="evidence" value="ECO:0007669"/>
    <property type="project" value="InterPro"/>
</dbReference>
<accession>A0A7Y0BQV7</accession>
<comment type="cofactor">
    <cofactor evidence="1">
        <name>FAD</name>
        <dbReference type="ChEBI" id="CHEBI:57692"/>
    </cofactor>
</comment>
<evidence type="ECO:0000256" key="1">
    <source>
        <dbReference type="ARBA" id="ARBA00001974"/>
    </source>
</evidence>
<reference evidence="8 9" key="1">
    <citation type="submission" date="2020-04" db="EMBL/GenBank/DDBJ databases">
        <title>Novosphingobium sp. TW-4 isolated from soil.</title>
        <authorList>
            <person name="Dahal R.H."/>
            <person name="Chaudhary D.K."/>
        </authorList>
    </citation>
    <scope>NUCLEOTIDE SEQUENCE [LARGE SCALE GENOMIC DNA]</scope>
    <source>
        <strain evidence="8 9">TW-4</strain>
    </source>
</reference>
<dbReference type="Gene3D" id="3.40.50.720">
    <property type="entry name" value="NAD(P)-binding Rossmann-like Domain"/>
    <property type="match status" value="1"/>
</dbReference>
<dbReference type="GO" id="GO:0050660">
    <property type="term" value="F:flavin adenine dinucleotide binding"/>
    <property type="evidence" value="ECO:0007669"/>
    <property type="project" value="InterPro"/>
</dbReference>
<dbReference type="InterPro" id="IPR036188">
    <property type="entry name" value="FAD/NAD-bd_sf"/>
</dbReference>
<dbReference type="PANTHER" id="PTHR43872:SF1">
    <property type="entry name" value="MONOOXYGENASE, PUTATIVE (AFU_ORTHOLOGUE AFUA_8G02570)-RELATED"/>
    <property type="match status" value="1"/>
</dbReference>
<keyword evidence="7" id="KW-0503">Monooxygenase</keyword>
<protein>
    <submittedName>
        <fullName evidence="8">NAD(P)/FAD-dependent oxidoreductase</fullName>
    </submittedName>
</protein>
<evidence type="ECO:0000256" key="4">
    <source>
        <dbReference type="ARBA" id="ARBA00022827"/>
    </source>
</evidence>
<dbReference type="SUPFAM" id="SSF51905">
    <property type="entry name" value="FAD/NAD(P)-binding domain"/>
    <property type="match status" value="1"/>
</dbReference>
<dbReference type="GO" id="GO:0050661">
    <property type="term" value="F:NADP binding"/>
    <property type="evidence" value="ECO:0007669"/>
    <property type="project" value="InterPro"/>
</dbReference>
<dbReference type="InterPro" id="IPR020946">
    <property type="entry name" value="Flavin_mOase-like"/>
</dbReference>
<dbReference type="FunFam" id="3.50.50.60:FF:000228">
    <property type="entry name" value="FAD-containing monooxygenase EthA"/>
    <property type="match status" value="1"/>
</dbReference>
<dbReference type="PANTHER" id="PTHR43872">
    <property type="entry name" value="MONOOXYGENASE, PUTATIVE (AFU_ORTHOLOGUE AFUA_8G02570)-RELATED"/>
    <property type="match status" value="1"/>
</dbReference>
<dbReference type="AlphaFoldDB" id="A0A7Y0BQV7"/>
<comment type="similarity">
    <text evidence="2">Belongs to the FAD-binding monooxygenase family.</text>
</comment>
<keyword evidence="3" id="KW-0285">Flavoprotein</keyword>
<keyword evidence="6" id="KW-0560">Oxidoreductase</keyword>
<evidence type="ECO:0000256" key="5">
    <source>
        <dbReference type="ARBA" id="ARBA00022857"/>
    </source>
</evidence>
<comment type="caution">
    <text evidence="8">The sequence shown here is derived from an EMBL/GenBank/DDBJ whole genome shotgun (WGS) entry which is preliminary data.</text>
</comment>
<evidence type="ECO:0000313" key="8">
    <source>
        <dbReference type="EMBL" id="NML94920.1"/>
    </source>
</evidence>
<dbReference type="RefSeq" id="WP_169494196.1">
    <property type="nucleotide sequence ID" value="NZ_JABBGM010000006.1"/>
</dbReference>
<dbReference type="PRINTS" id="PR00411">
    <property type="entry name" value="PNDRDTASEI"/>
</dbReference>
<evidence type="ECO:0000256" key="7">
    <source>
        <dbReference type="ARBA" id="ARBA00023033"/>
    </source>
</evidence>
<evidence type="ECO:0000313" key="9">
    <source>
        <dbReference type="Proteomes" id="UP000583556"/>
    </source>
</evidence>
<name>A0A7Y0BQV7_9SPHN</name>
<dbReference type="InterPro" id="IPR051820">
    <property type="entry name" value="FAD-binding_MO"/>
</dbReference>
<proteinExistence type="inferred from homology"/>
<keyword evidence="9" id="KW-1185">Reference proteome</keyword>